<dbReference type="SUPFAM" id="SSF159042">
    <property type="entry name" value="Plus3-like"/>
    <property type="match status" value="1"/>
</dbReference>
<feature type="domain" description="Plus3" evidence="7">
    <location>
        <begin position="159"/>
        <end position="290"/>
    </location>
</feature>
<feature type="region of interest" description="Disordered" evidence="6">
    <location>
        <begin position="78"/>
        <end position="104"/>
    </location>
</feature>
<dbReference type="SMART" id="SM00719">
    <property type="entry name" value="Plus3"/>
    <property type="match status" value="1"/>
</dbReference>
<evidence type="ECO:0000259" key="7">
    <source>
        <dbReference type="PROSITE" id="PS51360"/>
    </source>
</evidence>
<sequence length="483" mass="55226">MTFSISDIKKALMKRRREISVSSDEDQVDESLFVDREDKARWEKLSELEKEREIFERMEARGIALAQQEILQQLAERNEKRITETRDSPKRRRTSDSGGDAEFYRSNEINRDSRVIEKKNDKKAILSFDTVFGANSGSSSLSSSCETSPKQSKVMKKEVGSVADLRKVRLSRHKLSLLVHAPFFDSTVIGCFIRIGQGMMSGSESKYRIWKIIGVEETNKVYDLEGKRTNKCIRCQLGQSERVFRMQFVSNSEFEKVEFDEWFAATKTHGTIPTADVTERKQADVTKALNHKYSDKEIDAMIQEKSKFQNITRNFAMTKAGLSKEKELAQQRGDMKKAERVQKRIDEIEQNADELDKERSKSIRAIAFINHRNRNQMKDQVLSGNLKIEENPQDDPFTRKRGGMRVVSGSKSKVSTSSSTSNMTGASEKLSPIVNHTQSPPIGSKSRENKPSMSNLHNFDLDIDINKLNNFSTVPSLLNWEPR</sequence>
<keyword evidence="3" id="KW-0804">Transcription</keyword>
<dbReference type="Gene3D" id="3.90.70.200">
    <property type="entry name" value="Plus-3 domain"/>
    <property type="match status" value="1"/>
</dbReference>
<protein>
    <submittedName>
        <fullName evidence="9">Plus3 domain-containing protein</fullName>
    </submittedName>
</protein>
<dbReference type="InterPro" id="IPR004343">
    <property type="entry name" value="Plus-3_dom"/>
</dbReference>
<dbReference type="STRING" id="1561998.A0A1I7TNY2"/>
<comment type="subcellular location">
    <subcellularLocation>
        <location evidence="1">Nucleus</location>
    </subcellularLocation>
</comment>
<evidence type="ECO:0000256" key="5">
    <source>
        <dbReference type="SAM" id="Coils"/>
    </source>
</evidence>
<keyword evidence="8" id="KW-1185">Reference proteome</keyword>
<keyword evidence="5" id="KW-0175">Coiled coil</keyword>
<evidence type="ECO:0000256" key="3">
    <source>
        <dbReference type="ARBA" id="ARBA00023163"/>
    </source>
</evidence>
<dbReference type="InterPro" id="IPR036128">
    <property type="entry name" value="Plus3-like_sf"/>
</dbReference>
<feature type="region of interest" description="Disordered" evidence="6">
    <location>
        <begin position="384"/>
        <end position="455"/>
    </location>
</feature>
<dbReference type="eggNOG" id="KOG2402">
    <property type="taxonomic scope" value="Eukaryota"/>
</dbReference>
<dbReference type="WBParaSite" id="Csp11.Scaffold629.g10321.t1">
    <property type="protein sequence ID" value="Csp11.Scaffold629.g10321.t1"/>
    <property type="gene ID" value="Csp11.Scaffold629.g10321"/>
</dbReference>
<accession>A0A1I7TNY2</accession>
<evidence type="ECO:0000256" key="2">
    <source>
        <dbReference type="ARBA" id="ARBA00023015"/>
    </source>
</evidence>
<dbReference type="Pfam" id="PF03126">
    <property type="entry name" value="Plus-3"/>
    <property type="match status" value="1"/>
</dbReference>
<dbReference type="PANTHER" id="PTHR13115">
    <property type="entry name" value="RNA POLYMERASE-ASSOCIATED PROTEIN RTF1 HOMOLOG"/>
    <property type="match status" value="1"/>
</dbReference>
<keyword evidence="2" id="KW-0805">Transcription regulation</keyword>
<dbReference type="GO" id="GO:1990269">
    <property type="term" value="F:RNA polymerase II C-terminal domain phosphoserine binding"/>
    <property type="evidence" value="ECO:0007669"/>
    <property type="project" value="TreeGrafter"/>
</dbReference>
<organism evidence="8 9">
    <name type="scientific">Caenorhabditis tropicalis</name>
    <dbReference type="NCBI Taxonomy" id="1561998"/>
    <lineage>
        <taxon>Eukaryota</taxon>
        <taxon>Metazoa</taxon>
        <taxon>Ecdysozoa</taxon>
        <taxon>Nematoda</taxon>
        <taxon>Chromadorea</taxon>
        <taxon>Rhabditida</taxon>
        <taxon>Rhabditina</taxon>
        <taxon>Rhabditomorpha</taxon>
        <taxon>Rhabditoidea</taxon>
        <taxon>Rhabditidae</taxon>
        <taxon>Peloderinae</taxon>
        <taxon>Caenorhabditis</taxon>
    </lineage>
</organism>
<dbReference type="PANTHER" id="PTHR13115:SF8">
    <property type="entry name" value="RNA POLYMERASE-ASSOCIATED PROTEIN RTF1 HOMOLOG"/>
    <property type="match status" value="1"/>
</dbReference>
<name>A0A1I7TNY2_9PELO</name>
<dbReference type="GO" id="GO:0016593">
    <property type="term" value="C:Cdc73/Paf1 complex"/>
    <property type="evidence" value="ECO:0007669"/>
    <property type="project" value="TreeGrafter"/>
</dbReference>
<evidence type="ECO:0000256" key="1">
    <source>
        <dbReference type="ARBA" id="ARBA00004123"/>
    </source>
</evidence>
<dbReference type="PROSITE" id="PS51360">
    <property type="entry name" value="PLUS3"/>
    <property type="match status" value="1"/>
</dbReference>
<feature type="compositionally biased region" description="Basic and acidic residues" evidence="6">
    <location>
        <begin position="78"/>
        <end position="88"/>
    </location>
</feature>
<keyword evidence="4" id="KW-0539">Nucleus</keyword>
<evidence type="ECO:0000313" key="9">
    <source>
        <dbReference type="WBParaSite" id="Csp11.Scaffold629.g10321.t1"/>
    </source>
</evidence>
<feature type="compositionally biased region" description="Low complexity" evidence="6">
    <location>
        <begin position="406"/>
        <end position="421"/>
    </location>
</feature>
<dbReference type="GO" id="GO:0003677">
    <property type="term" value="F:DNA binding"/>
    <property type="evidence" value="ECO:0007669"/>
    <property type="project" value="InterPro"/>
</dbReference>
<proteinExistence type="predicted"/>
<reference evidence="9" key="1">
    <citation type="submission" date="2016-11" db="UniProtKB">
        <authorList>
            <consortium name="WormBaseParasite"/>
        </authorList>
    </citation>
    <scope>IDENTIFICATION</scope>
</reference>
<feature type="coiled-coil region" evidence="5">
    <location>
        <begin position="338"/>
        <end position="365"/>
    </location>
</feature>
<evidence type="ECO:0000313" key="8">
    <source>
        <dbReference type="Proteomes" id="UP000095282"/>
    </source>
</evidence>
<evidence type="ECO:0000256" key="4">
    <source>
        <dbReference type="ARBA" id="ARBA00023242"/>
    </source>
</evidence>
<dbReference type="AlphaFoldDB" id="A0A1I7TNY2"/>
<evidence type="ECO:0000256" key="6">
    <source>
        <dbReference type="SAM" id="MobiDB-lite"/>
    </source>
</evidence>
<dbReference type="Proteomes" id="UP000095282">
    <property type="component" value="Unplaced"/>
</dbReference>